<dbReference type="AlphaFoldDB" id="A0AA41V503"/>
<comment type="caution">
    <text evidence="1">The sequence shown here is derived from an EMBL/GenBank/DDBJ whole genome shotgun (WGS) entry which is preliminary data.</text>
</comment>
<evidence type="ECO:0000313" key="1">
    <source>
        <dbReference type="EMBL" id="MCL7031339.1"/>
    </source>
</evidence>
<sequence length="100" mass="11251">MGATTSTLENDIESVAGKMFENNLYTEGSLSTLPEKSTETRWNQAPAEVYLTVIDSPDHHIQQTNNDCSYDIEYVKSSSSEEVNLSIHDYNYGKLSVHFL</sequence>
<accession>A0AA41V503</accession>
<reference evidence="1" key="1">
    <citation type="submission" date="2022-03" db="EMBL/GenBank/DDBJ databases">
        <title>A functionally conserved STORR gene fusion in Papaver species that diverged 16.8 million years ago.</title>
        <authorList>
            <person name="Catania T."/>
        </authorList>
    </citation>
    <scope>NUCLEOTIDE SEQUENCE</scope>
    <source>
        <strain evidence="1">S-191538</strain>
    </source>
</reference>
<gene>
    <name evidence="1" type="ORF">MKW94_028693</name>
</gene>
<organism evidence="1 2">
    <name type="scientific">Papaver nudicaule</name>
    <name type="common">Iceland poppy</name>
    <dbReference type="NCBI Taxonomy" id="74823"/>
    <lineage>
        <taxon>Eukaryota</taxon>
        <taxon>Viridiplantae</taxon>
        <taxon>Streptophyta</taxon>
        <taxon>Embryophyta</taxon>
        <taxon>Tracheophyta</taxon>
        <taxon>Spermatophyta</taxon>
        <taxon>Magnoliopsida</taxon>
        <taxon>Ranunculales</taxon>
        <taxon>Papaveraceae</taxon>
        <taxon>Papaveroideae</taxon>
        <taxon>Papaver</taxon>
    </lineage>
</organism>
<protein>
    <submittedName>
        <fullName evidence="1">Uncharacterized protein</fullName>
    </submittedName>
</protein>
<dbReference type="EMBL" id="JAJJMA010111213">
    <property type="protein sequence ID" value="MCL7031339.1"/>
    <property type="molecule type" value="Genomic_DNA"/>
</dbReference>
<name>A0AA41V503_PAPNU</name>
<feature type="non-terminal residue" evidence="1">
    <location>
        <position position="1"/>
    </location>
</feature>
<proteinExistence type="predicted"/>
<keyword evidence="2" id="KW-1185">Reference proteome</keyword>
<dbReference type="Proteomes" id="UP001177140">
    <property type="component" value="Unassembled WGS sequence"/>
</dbReference>
<evidence type="ECO:0000313" key="2">
    <source>
        <dbReference type="Proteomes" id="UP001177140"/>
    </source>
</evidence>